<evidence type="ECO:0000313" key="1">
    <source>
        <dbReference type="EMBL" id="ASN04764.1"/>
    </source>
</evidence>
<dbReference type="KEGG" id="vne:CFK40_06910"/>
<organism evidence="1 2">
    <name type="scientific">Virgibacillus necropolis</name>
    <dbReference type="NCBI Taxonomy" id="163877"/>
    <lineage>
        <taxon>Bacteria</taxon>
        <taxon>Bacillati</taxon>
        <taxon>Bacillota</taxon>
        <taxon>Bacilli</taxon>
        <taxon>Bacillales</taxon>
        <taxon>Bacillaceae</taxon>
        <taxon>Virgibacillus</taxon>
    </lineage>
</organism>
<keyword evidence="2" id="KW-1185">Reference proteome</keyword>
<dbReference type="InterPro" id="IPR052565">
    <property type="entry name" value="Glutaredoxin-like_YDR286C"/>
</dbReference>
<dbReference type="EMBL" id="CP022437">
    <property type="protein sequence ID" value="ASN04764.1"/>
    <property type="molecule type" value="Genomic_DNA"/>
</dbReference>
<dbReference type="InterPro" id="IPR036249">
    <property type="entry name" value="Thioredoxin-like_sf"/>
</dbReference>
<sequence>MIHITFYTKAKCSLCDEALSLVELLINDYSCTLEIRDIYSNEEWLEKYHLSIPVISVDGIELNCEQISFESLDATFREAQKKHKA</sequence>
<evidence type="ECO:0000313" key="2">
    <source>
        <dbReference type="Proteomes" id="UP000204391"/>
    </source>
</evidence>
<dbReference type="Pfam" id="PF05768">
    <property type="entry name" value="Glrx-like"/>
    <property type="match status" value="1"/>
</dbReference>
<protein>
    <submittedName>
        <fullName evidence="1">Thioredoxin family protein</fullName>
    </submittedName>
</protein>
<dbReference type="Proteomes" id="UP000204391">
    <property type="component" value="Chromosome"/>
</dbReference>
<dbReference type="OrthoDB" id="32865at2"/>
<proteinExistence type="predicted"/>
<dbReference type="AlphaFoldDB" id="A0A221MAU9"/>
<dbReference type="RefSeq" id="WP_089531615.1">
    <property type="nucleotide sequence ID" value="NZ_CP022437.1"/>
</dbReference>
<dbReference type="InterPro" id="IPR008554">
    <property type="entry name" value="Glutaredoxin-like"/>
</dbReference>
<reference evidence="1 2" key="1">
    <citation type="journal article" date="2003" name="Int. J. Syst. Evol. Microbiol.">
        <title>Virgibacillus carmonensis sp. nov., Virgibacillus necropolis sp. nov. and Virgibacillus picturae sp. nov., three novel species isolated from deteriorated mural paintings, transfer of the species of the genus salibacillus to Virgibacillus, as Virgibacillus marismortui comb. nov. and Virgibacillus salexigens comb. nov., and emended description of the genus Virgibacillus.</title>
        <authorList>
            <person name="Heyrman J."/>
            <person name="Logan N.A."/>
            <person name="Busse H.J."/>
            <person name="Balcaen A."/>
            <person name="Lebbe L."/>
            <person name="Rodriguez-Diaz M."/>
            <person name="Swings J."/>
            <person name="De Vos P."/>
        </authorList>
    </citation>
    <scope>NUCLEOTIDE SEQUENCE [LARGE SCALE GENOMIC DNA]</scope>
    <source>
        <strain evidence="1 2">LMG 19488</strain>
    </source>
</reference>
<gene>
    <name evidence="1" type="ORF">CFK40_06910</name>
</gene>
<dbReference type="PANTHER" id="PTHR33558">
    <property type="entry name" value="GLUTAREDOXIN-LIKE PROTEIN C5ORF63 HOMOLOG"/>
    <property type="match status" value="1"/>
</dbReference>
<accession>A0A221MAU9</accession>
<dbReference type="SUPFAM" id="SSF52833">
    <property type="entry name" value="Thioredoxin-like"/>
    <property type="match status" value="1"/>
</dbReference>
<name>A0A221MAU9_9BACI</name>
<dbReference type="PANTHER" id="PTHR33558:SF1">
    <property type="entry name" value="GLUTAREDOXIN-LIKE PROTEIN C5ORF63 HOMOLOG"/>
    <property type="match status" value="1"/>
</dbReference>
<dbReference type="Gene3D" id="3.40.30.10">
    <property type="entry name" value="Glutaredoxin"/>
    <property type="match status" value="1"/>
</dbReference>